<dbReference type="PANTHER" id="PTHR43673">
    <property type="entry name" value="NAD(P)H NITROREDUCTASE YDGI-RELATED"/>
    <property type="match status" value="1"/>
</dbReference>
<protein>
    <submittedName>
        <fullName evidence="4">Nitroreductase family protein</fullName>
    </submittedName>
</protein>
<evidence type="ECO:0000313" key="4">
    <source>
        <dbReference type="EMBL" id="MBI4595038.1"/>
    </source>
</evidence>
<sequence length="224" mass="24668">MEVTDCLQSWKSIRRYKPDPIPDQKLHLVLEAARRAPSWSNLQPWHFIVVKDEDIKGKLSALSLGQRLIRQAPVVIVCCGNLEAVGKTAHREALKGLVAAGAIKVPVDMMDKAVIENPILGPSVMEPAIVLGILLENLAIAYTFMAVEASNQGLGSCMIGGFGNPLNKQMTDLYNDLSKALGLTENLLLLRMLTLGFPDESPQLRPRKNLRDIASLEKFQNKFA</sequence>
<comment type="similarity">
    <text evidence="1">Belongs to the nitroreductase family.</text>
</comment>
<name>A0A933GJL9_UNCTE</name>
<reference evidence="4" key="1">
    <citation type="submission" date="2020-07" db="EMBL/GenBank/DDBJ databases">
        <title>Huge and variable diversity of episymbiotic CPR bacteria and DPANN archaea in groundwater ecosystems.</title>
        <authorList>
            <person name="He C.Y."/>
            <person name="Keren R."/>
            <person name="Whittaker M."/>
            <person name="Farag I.F."/>
            <person name="Doudna J."/>
            <person name="Cate J.H.D."/>
            <person name="Banfield J.F."/>
        </authorList>
    </citation>
    <scope>NUCLEOTIDE SEQUENCE</scope>
    <source>
        <strain evidence="4">NC_groundwater_1482_Ag_S-0.65um_47_24</strain>
    </source>
</reference>
<dbReference type="InterPro" id="IPR000415">
    <property type="entry name" value="Nitroreductase-like"/>
</dbReference>
<evidence type="ECO:0000259" key="3">
    <source>
        <dbReference type="Pfam" id="PF00881"/>
    </source>
</evidence>
<dbReference type="Pfam" id="PF00881">
    <property type="entry name" value="Nitroreductase"/>
    <property type="match status" value="1"/>
</dbReference>
<gene>
    <name evidence="4" type="ORF">HY730_01515</name>
</gene>
<dbReference type="InterPro" id="IPR029479">
    <property type="entry name" value="Nitroreductase"/>
</dbReference>
<evidence type="ECO:0000256" key="1">
    <source>
        <dbReference type="ARBA" id="ARBA00007118"/>
    </source>
</evidence>
<keyword evidence="2" id="KW-0560">Oxidoreductase</keyword>
<dbReference type="SUPFAM" id="SSF55469">
    <property type="entry name" value="FMN-dependent nitroreductase-like"/>
    <property type="match status" value="1"/>
</dbReference>
<evidence type="ECO:0000256" key="2">
    <source>
        <dbReference type="ARBA" id="ARBA00023002"/>
    </source>
</evidence>
<accession>A0A933GJL9</accession>
<dbReference type="EMBL" id="JACQWF010000070">
    <property type="protein sequence ID" value="MBI4595038.1"/>
    <property type="molecule type" value="Genomic_DNA"/>
</dbReference>
<organism evidence="4 5">
    <name type="scientific">Tectimicrobiota bacterium</name>
    <dbReference type="NCBI Taxonomy" id="2528274"/>
    <lineage>
        <taxon>Bacteria</taxon>
        <taxon>Pseudomonadati</taxon>
        <taxon>Nitrospinota/Tectimicrobiota group</taxon>
        <taxon>Candidatus Tectimicrobiota</taxon>
    </lineage>
</organism>
<evidence type="ECO:0000313" key="5">
    <source>
        <dbReference type="Proteomes" id="UP000772181"/>
    </source>
</evidence>
<dbReference type="Gene3D" id="3.40.109.10">
    <property type="entry name" value="NADH Oxidase"/>
    <property type="match status" value="1"/>
</dbReference>
<dbReference type="PANTHER" id="PTHR43673:SF10">
    <property type="entry name" value="NADH DEHYDROGENASE_NAD(P)H NITROREDUCTASE XCC3605-RELATED"/>
    <property type="match status" value="1"/>
</dbReference>
<comment type="caution">
    <text evidence="4">The sequence shown here is derived from an EMBL/GenBank/DDBJ whole genome shotgun (WGS) entry which is preliminary data.</text>
</comment>
<dbReference type="Proteomes" id="UP000772181">
    <property type="component" value="Unassembled WGS sequence"/>
</dbReference>
<proteinExistence type="inferred from homology"/>
<feature type="domain" description="Nitroreductase" evidence="3">
    <location>
        <begin position="8"/>
        <end position="77"/>
    </location>
</feature>
<dbReference type="AlphaFoldDB" id="A0A933GJL9"/>
<dbReference type="GO" id="GO:0016491">
    <property type="term" value="F:oxidoreductase activity"/>
    <property type="evidence" value="ECO:0007669"/>
    <property type="project" value="UniProtKB-KW"/>
</dbReference>